<proteinExistence type="predicted"/>
<protein>
    <submittedName>
        <fullName evidence="2">Uncharacterized protein</fullName>
    </submittedName>
</protein>
<evidence type="ECO:0000313" key="4">
    <source>
        <dbReference type="Proteomes" id="UP000077755"/>
    </source>
</evidence>
<organism evidence="2">
    <name type="scientific">Daucus carota subsp. sativus</name>
    <name type="common">Carrot</name>
    <dbReference type="NCBI Taxonomy" id="79200"/>
    <lineage>
        <taxon>Eukaryota</taxon>
        <taxon>Viridiplantae</taxon>
        <taxon>Streptophyta</taxon>
        <taxon>Embryophyta</taxon>
        <taxon>Tracheophyta</taxon>
        <taxon>Spermatophyta</taxon>
        <taxon>Magnoliopsida</taxon>
        <taxon>eudicotyledons</taxon>
        <taxon>Gunneridae</taxon>
        <taxon>Pentapetalae</taxon>
        <taxon>asterids</taxon>
        <taxon>campanulids</taxon>
        <taxon>Apiales</taxon>
        <taxon>Apiaceae</taxon>
        <taxon>Apioideae</taxon>
        <taxon>Scandiceae</taxon>
        <taxon>Daucinae</taxon>
        <taxon>Daucus</taxon>
        <taxon>Daucus sect. Daucus</taxon>
    </lineage>
</organism>
<dbReference type="AlphaFoldDB" id="A0A166H6E8"/>
<feature type="region of interest" description="Disordered" evidence="1">
    <location>
        <begin position="28"/>
        <end position="51"/>
    </location>
</feature>
<dbReference type="Gramene" id="KZN09779">
    <property type="protein sequence ID" value="KZN09779"/>
    <property type="gene ID" value="DCAR_002435"/>
</dbReference>
<evidence type="ECO:0000313" key="2">
    <source>
        <dbReference type="EMBL" id="KZN09779.1"/>
    </source>
</evidence>
<dbReference type="KEGG" id="dcr:108221629"/>
<name>A0A166H6E8_DAUCS</name>
<evidence type="ECO:0000313" key="3">
    <source>
        <dbReference type="EMBL" id="WOG83358.1"/>
    </source>
</evidence>
<gene>
    <name evidence="2" type="ORF">DCAR_002435</name>
    <name evidence="3" type="ORF">DCAR_0102533</name>
</gene>
<dbReference type="EMBL" id="LNRQ01000001">
    <property type="protein sequence ID" value="KZN09779.1"/>
    <property type="molecule type" value="Genomic_DNA"/>
</dbReference>
<reference evidence="3" key="2">
    <citation type="submission" date="2022-03" db="EMBL/GenBank/DDBJ databases">
        <title>Draft title - Genomic analysis of global carrot germplasm unveils the trajectory of domestication and the origin of high carotenoid orange carrot.</title>
        <authorList>
            <person name="Iorizzo M."/>
            <person name="Ellison S."/>
            <person name="Senalik D."/>
            <person name="Macko-Podgorni A."/>
            <person name="Grzebelus D."/>
            <person name="Bostan H."/>
            <person name="Rolling W."/>
            <person name="Curaba J."/>
            <person name="Simon P."/>
        </authorList>
    </citation>
    <scope>NUCLEOTIDE SEQUENCE</scope>
    <source>
        <tissue evidence="3">Leaf</tissue>
    </source>
</reference>
<dbReference type="PANTHER" id="PTHR35726:SF4">
    <property type="entry name" value="GLUTAMIC ACID-RICH PROTEIN-LIKE"/>
    <property type="match status" value="1"/>
</dbReference>
<evidence type="ECO:0000256" key="1">
    <source>
        <dbReference type="SAM" id="MobiDB-lite"/>
    </source>
</evidence>
<keyword evidence="4" id="KW-1185">Reference proteome</keyword>
<sequence length="136" mass="15250">MSWRNSNETFYDGFLFYEATGDSELAKDSDINMGNIQDSDDAESCSSDSDDHQLVDFQEENECGIDDFSDDTDHDAELGSGEHQWCGQMMVSPTAGEEEGEVESKPAGNIHVDILMVDETEKNRIFWETCLEVGYP</sequence>
<accession>A0A166H6E8</accession>
<dbReference type="PANTHER" id="PTHR35726">
    <property type="entry name" value="GLUTAMIC ACID-RICH PROTEIN-LIKE"/>
    <property type="match status" value="1"/>
</dbReference>
<dbReference type="Proteomes" id="UP000077755">
    <property type="component" value="Chromosome 1"/>
</dbReference>
<dbReference type="OrthoDB" id="1077311at2759"/>
<reference evidence="2" key="1">
    <citation type="journal article" date="2016" name="Nat. Genet.">
        <title>A high-quality carrot genome assembly provides new insights into carotenoid accumulation and asterid genome evolution.</title>
        <authorList>
            <person name="Iorizzo M."/>
            <person name="Ellison S."/>
            <person name="Senalik D."/>
            <person name="Zeng P."/>
            <person name="Satapoomin P."/>
            <person name="Huang J."/>
            <person name="Bowman M."/>
            <person name="Iovene M."/>
            <person name="Sanseverino W."/>
            <person name="Cavagnaro P."/>
            <person name="Yildiz M."/>
            <person name="Macko-Podgorni A."/>
            <person name="Moranska E."/>
            <person name="Grzebelus E."/>
            <person name="Grzebelus D."/>
            <person name="Ashrafi H."/>
            <person name="Zheng Z."/>
            <person name="Cheng S."/>
            <person name="Spooner D."/>
            <person name="Van Deynze A."/>
            <person name="Simon P."/>
        </authorList>
    </citation>
    <scope>NUCLEOTIDE SEQUENCE [LARGE SCALE GENOMIC DNA]</scope>
    <source>
        <tissue evidence="2">Leaf</tissue>
    </source>
</reference>
<dbReference type="EMBL" id="CP093343">
    <property type="protein sequence ID" value="WOG83358.1"/>
    <property type="molecule type" value="Genomic_DNA"/>
</dbReference>